<dbReference type="Proteomes" id="UP000821845">
    <property type="component" value="Chromosome 6"/>
</dbReference>
<protein>
    <submittedName>
        <fullName evidence="1">Uncharacterized protein</fullName>
    </submittedName>
</protein>
<sequence length="153" mass="16298">MMRGQGYDGAAAMSGAFNGVQALILEDFPTALYTHCSSHSLNLCLSDASAVQDIRRAFGTMSEVLVVQVHRDAALLAKVGHAALGRVVGLVSGNQQYAPCKRQIDLADTNDLNGVLRELAFADSKTQFIHVRNHPGSLPISILTHILDLGGQS</sequence>
<name>A0ACB7S3Z4_HYAAI</name>
<comment type="caution">
    <text evidence="1">The sequence shown here is derived from an EMBL/GenBank/DDBJ whole genome shotgun (WGS) entry which is preliminary data.</text>
</comment>
<organism evidence="1 2">
    <name type="scientific">Hyalomma asiaticum</name>
    <name type="common">Tick</name>
    <dbReference type="NCBI Taxonomy" id="266040"/>
    <lineage>
        <taxon>Eukaryota</taxon>
        <taxon>Metazoa</taxon>
        <taxon>Ecdysozoa</taxon>
        <taxon>Arthropoda</taxon>
        <taxon>Chelicerata</taxon>
        <taxon>Arachnida</taxon>
        <taxon>Acari</taxon>
        <taxon>Parasitiformes</taxon>
        <taxon>Ixodida</taxon>
        <taxon>Ixodoidea</taxon>
        <taxon>Ixodidae</taxon>
        <taxon>Hyalomminae</taxon>
        <taxon>Hyalomma</taxon>
    </lineage>
</organism>
<proteinExistence type="predicted"/>
<accession>A0ACB7S3Z4</accession>
<evidence type="ECO:0000313" key="1">
    <source>
        <dbReference type="EMBL" id="KAH6927504.1"/>
    </source>
</evidence>
<reference evidence="1" key="1">
    <citation type="submission" date="2020-05" db="EMBL/GenBank/DDBJ databases">
        <title>Large-scale comparative analyses of tick genomes elucidate their genetic diversity and vector capacities.</title>
        <authorList>
            <person name="Jia N."/>
            <person name="Wang J."/>
            <person name="Shi W."/>
            <person name="Du L."/>
            <person name="Sun Y."/>
            <person name="Zhan W."/>
            <person name="Jiang J."/>
            <person name="Wang Q."/>
            <person name="Zhang B."/>
            <person name="Ji P."/>
            <person name="Sakyi L.B."/>
            <person name="Cui X."/>
            <person name="Yuan T."/>
            <person name="Jiang B."/>
            <person name="Yang W."/>
            <person name="Lam T.T.-Y."/>
            <person name="Chang Q."/>
            <person name="Ding S."/>
            <person name="Wang X."/>
            <person name="Zhu J."/>
            <person name="Ruan X."/>
            <person name="Zhao L."/>
            <person name="Wei J."/>
            <person name="Que T."/>
            <person name="Du C."/>
            <person name="Cheng J."/>
            <person name="Dai P."/>
            <person name="Han X."/>
            <person name="Huang E."/>
            <person name="Gao Y."/>
            <person name="Liu J."/>
            <person name="Shao H."/>
            <person name="Ye R."/>
            <person name="Li L."/>
            <person name="Wei W."/>
            <person name="Wang X."/>
            <person name="Wang C."/>
            <person name="Yang T."/>
            <person name="Huo Q."/>
            <person name="Li W."/>
            <person name="Guo W."/>
            <person name="Chen H."/>
            <person name="Zhou L."/>
            <person name="Ni X."/>
            <person name="Tian J."/>
            <person name="Zhou Y."/>
            <person name="Sheng Y."/>
            <person name="Liu T."/>
            <person name="Pan Y."/>
            <person name="Xia L."/>
            <person name="Li J."/>
            <person name="Zhao F."/>
            <person name="Cao W."/>
        </authorList>
    </citation>
    <scope>NUCLEOTIDE SEQUENCE</scope>
    <source>
        <strain evidence="1">Hyas-2018</strain>
    </source>
</reference>
<evidence type="ECO:0000313" key="2">
    <source>
        <dbReference type="Proteomes" id="UP000821845"/>
    </source>
</evidence>
<gene>
    <name evidence="1" type="ORF">HPB50_004915</name>
</gene>
<keyword evidence="2" id="KW-1185">Reference proteome</keyword>
<dbReference type="EMBL" id="CM023486">
    <property type="protein sequence ID" value="KAH6927504.1"/>
    <property type="molecule type" value="Genomic_DNA"/>
</dbReference>